<dbReference type="GO" id="GO:0008654">
    <property type="term" value="P:phospholipid biosynthetic process"/>
    <property type="evidence" value="ECO:0007669"/>
    <property type="project" value="InterPro"/>
</dbReference>
<dbReference type="GO" id="GO:0016780">
    <property type="term" value="F:phosphotransferase activity, for other substituted phosphate groups"/>
    <property type="evidence" value="ECO:0007669"/>
    <property type="project" value="InterPro"/>
</dbReference>
<organism evidence="4 5">
    <name type="scientific">Clostridium carboxidivorans P7</name>
    <dbReference type="NCBI Taxonomy" id="536227"/>
    <lineage>
        <taxon>Bacteria</taxon>
        <taxon>Bacillati</taxon>
        <taxon>Bacillota</taxon>
        <taxon>Clostridia</taxon>
        <taxon>Eubacteriales</taxon>
        <taxon>Clostridiaceae</taxon>
        <taxon>Clostridium</taxon>
    </lineage>
</organism>
<dbReference type="Proteomes" id="UP000004198">
    <property type="component" value="Unassembled WGS sequence"/>
</dbReference>
<dbReference type="eggNOG" id="COG0558">
    <property type="taxonomic scope" value="Bacteria"/>
</dbReference>
<dbReference type="InterPro" id="IPR000462">
    <property type="entry name" value="CDP-OH_P_trans"/>
</dbReference>
<reference evidence="4 5" key="1">
    <citation type="submission" date="2009-06" db="EMBL/GenBank/DDBJ databases">
        <title>The draft genome of Clostridium carboxidivorans P7.</title>
        <authorList>
            <consortium name="US DOE Joint Genome Institute (JGI-PGF)"/>
            <person name="Lucas S."/>
            <person name="Copeland A."/>
            <person name="Lapidus A."/>
            <person name="Glavina del Rio T."/>
            <person name="Tice H."/>
            <person name="Bruce D."/>
            <person name="Goodwin L."/>
            <person name="Pitluck S."/>
            <person name="Larimer F."/>
            <person name="Land M.L."/>
            <person name="Hauser L."/>
            <person name="Hemme C.L."/>
        </authorList>
    </citation>
    <scope>NUCLEOTIDE SEQUENCE [LARGE SCALE GENOMIC DNA]</scope>
    <source>
        <strain evidence="4 5">P7</strain>
    </source>
</reference>
<comment type="similarity">
    <text evidence="2">Belongs to the CDP-alcohol phosphatidyltransferase class-I family.</text>
</comment>
<keyword evidence="3" id="KW-0472">Membrane</keyword>
<feature type="transmembrane region" description="Helical" evidence="3">
    <location>
        <begin position="120"/>
        <end position="145"/>
    </location>
</feature>
<evidence type="ECO:0000313" key="4">
    <source>
        <dbReference type="EMBL" id="EET88712.1"/>
    </source>
</evidence>
<accession>C6PPX1</accession>
<dbReference type="GO" id="GO:0016020">
    <property type="term" value="C:membrane"/>
    <property type="evidence" value="ECO:0007669"/>
    <property type="project" value="InterPro"/>
</dbReference>
<sequence length="199" mass="23176">MMNIPNIITLLRVILSVFLNFYIVKHFGDMLIPIMITSIIFLTDFLDGRIARFNGSISKLGAVLDVASDLLYIIISYMVLYILHVLPLWFLFVILFKFAEFIITSYFIKKTCSKKSIFIFDFLGRVAAAMFYVIPVFSYITFHIMNARYLYIVYSFMYIITFAAFVSSSYRIWTCIVSLKKCEDSLKINRGQLTENRGQ</sequence>
<feature type="transmembrane region" description="Helical" evidence="3">
    <location>
        <begin position="151"/>
        <end position="173"/>
    </location>
</feature>
<dbReference type="AlphaFoldDB" id="C6PPX1"/>
<feature type="transmembrane region" description="Helical" evidence="3">
    <location>
        <begin position="30"/>
        <end position="48"/>
    </location>
</feature>
<evidence type="ECO:0000256" key="3">
    <source>
        <dbReference type="SAM" id="Phobius"/>
    </source>
</evidence>
<evidence type="ECO:0000256" key="1">
    <source>
        <dbReference type="ARBA" id="ARBA00022679"/>
    </source>
</evidence>
<dbReference type="RefSeq" id="WP_007059723.1">
    <property type="nucleotide sequence ID" value="NZ_ACVI01000009.1"/>
</dbReference>
<protein>
    <submittedName>
        <fullName evidence="4">CDP-alcohol phosphatidyltransferase</fullName>
    </submittedName>
</protein>
<comment type="caution">
    <text evidence="4">The sequence shown here is derived from an EMBL/GenBank/DDBJ whole genome shotgun (WGS) entry which is preliminary data.</text>
</comment>
<gene>
    <name evidence="4" type="ORF">CcarbDRAFT_0838</name>
</gene>
<proteinExistence type="inferred from homology"/>
<dbReference type="Pfam" id="PF01066">
    <property type="entry name" value="CDP-OH_P_transf"/>
    <property type="match status" value="1"/>
</dbReference>
<dbReference type="Gene3D" id="1.20.120.1760">
    <property type="match status" value="1"/>
</dbReference>
<keyword evidence="5" id="KW-1185">Reference proteome</keyword>
<evidence type="ECO:0000256" key="2">
    <source>
        <dbReference type="RuleBase" id="RU003750"/>
    </source>
</evidence>
<evidence type="ECO:0000313" key="5">
    <source>
        <dbReference type="Proteomes" id="UP000004198"/>
    </source>
</evidence>
<keyword evidence="1 2" id="KW-0808">Transferase</keyword>
<keyword evidence="3" id="KW-1133">Transmembrane helix</keyword>
<dbReference type="InterPro" id="IPR048254">
    <property type="entry name" value="CDP_ALCOHOL_P_TRANSF_CS"/>
</dbReference>
<dbReference type="STRING" id="536227.Ccar_09690"/>
<dbReference type="OrthoDB" id="9796672at2"/>
<dbReference type="InterPro" id="IPR043130">
    <property type="entry name" value="CDP-OH_PTrfase_TM_dom"/>
</dbReference>
<name>C6PPX1_9CLOT</name>
<dbReference type="EMBL" id="ACVI01000009">
    <property type="protein sequence ID" value="EET88712.1"/>
    <property type="molecule type" value="Genomic_DNA"/>
</dbReference>
<dbReference type="PROSITE" id="PS00379">
    <property type="entry name" value="CDP_ALCOHOL_P_TRANSF"/>
    <property type="match status" value="1"/>
</dbReference>
<keyword evidence="3" id="KW-0812">Transmembrane</keyword>